<sequence>APQDLFYRMLDGAFQSLNKSEPELTSSCWLCYDANPPFYEGVALSTPTIYSNDSNPSLCRWDTPRKGITLELISGQGICVG</sequence>
<dbReference type="InterPro" id="IPR018154">
    <property type="entry name" value="TLV/ENV_coat_polyprotein"/>
</dbReference>
<keyword evidence="3" id="KW-1185">Reference proteome</keyword>
<feature type="non-terminal residue" evidence="1">
    <location>
        <position position="1"/>
    </location>
</feature>
<dbReference type="AlphaFoldDB" id="A0A850XR03"/>
<name>A0A850XR03_AEGCA</name>
<dbReference type="EMBL" id="WEIU01050398">
    <property type="protein sequence ID" value="NWH96464.1"/>
    <property type="molecule type" value="Genomic_DNA"/>
</dbReference>
<evidence type="ECO:0000313" key="2">
    <source>
        <dbReference type="EMBL" id="NWH96464.1"/>
    </source>
</evidence>
<organism evidence="1 3">
    <name type="scientific">Aegithalos caudatus</name>
    <name type="common">Long-tailed tit</name>
    <name type="synonym">Acredula caudata</name>
    <dbReference type="NCBI Taxonomy" id="73327"/>
    <lineage>
        <taxon>Eukaryota</taxon>
        <taxon>Metazoa</taxon>
        <taxon>Chordata</taxon>
        <taxon>Craniata</taxon>
        <taxon>Vertebrata</taxon>
        <taxon>Euteleostomi</taxon>
        <taxon>Archelosauria</taxon>
        <taxon>Archosauria</taxon>
        <taxon>Dinosauria</taxon>
        <taxon>Saurischia</taxon>
        <taxon>Theropoda</taxon>
        <taxon>Coelurosauria</taxon>
        <taxon>Aves</taxon>
        <taxon>Neognathae</taxon>
        <taxon>Neoaves</taxon>
        <taxon>Telluraves</taxon>
        <taxon>Australaves</taxon>
        <taxon>Passeriformes</taxon>
        <taxon>Sylvioidea</taxon>
        <taxon>Aegithalidae</taxon>
        <taxon>Aegithalos</taxon>
    </lineage>
</organism>
<dbReference type="Proteomes" id="UP000628412">
    <property type="component" value="Unassembled WGS sequence"/>
</dbReference>
<gene>
    <name evidence="1" type="primary">Env1_1</name>
    <name evidence="2" type="synonym">Env1_8</name>
    <name evidence="1" type="ORF">AEGCAU_R14717</name>
    <name evidence="2" type="ORF">AEGCAU_R15140</name>
</gene>
<proteinExistence type="predicted"/>
<evidence type="ECO:0000313" key="1">
    <source>
        <dbReference type="EMBL" id="NWH84816.1"/>
    </source>
</evidence>
<comment type="caution">
    <text evidence="1">The sequence shown here is derived from an EMBL/GenBank/DDBJ whole genome shotgun (WGS) entry which is preliminary data.</text>
</comment>
<reference evidence="1" key="1">
    <citation type="submission" date="2019-10" db="EMBL/GenBank/DDBJ databases">
        <title>Bird 10,000 Genomes (B10K) Project - Family phase.</title>
        <authorList>
            <person name="Zhang G."/>
        </authorList>
    </citation>
    <scope>NUCLEOTIDE SEQUENCE</scope>
    <source>
        <strain evidence="1">B10K-DU-002-10</strain>
        <tissue evidence="1">Muscle</tissue>
    </source>
</reference>
<feature type="non-terminal residue" evidence="1">
    <location>
        <position position="81"/>
    </location>
</feature>
<protein>
    <submittedName>
        <fullName evidence="1">ENV1 protein</fullName>
    </submittedName>
</protein>
<dbReference type="Pfam" id="PF00429">
    <property type="entry name" value="TLV_coat"/>
    <property type="match status" value="1"/>
</dbReference>
<accession>A0A850XR03</accession>
<evidence type="ECO:0000313" key="3">
    <source>
        <dbReference type="Proteomes" id="UP000628412"/>
    </source>
</evidence>
<dbReference type="EMBL" id="WEIU01003341">
    <property type="protein sequence ID" value="NWH84816.1"/>
    <property type="molecule type" value="Genomic_DNA"/>
</dbReference>